<evidence type="ECO:0000256" key="1">
    <source>
        <dbReference type="SAM" id="Phobius"/>
    </source>
</evidence>
<organism evidence="2">
    <name type="scientific">viral metagenome</name>
    <dbReference type="NCBI Taxonomy" id="1070528"/>
    <lineage>
        <taxon>unclassified sequences</taxon>
        <taxon>metagenomes</taxon>
        <taxon>organismal metagenomes</taxon>
    </lineage>
</organism>
<keyword evidence="1" id="KW-1133">Transmembrane helix</keyword>
<evidence type="ECO:0000313" key="2">
    <source>
        <dbReference type="EMBL" id="QHT10686.1"/>
    </source>
</evidence>
<accession>A0A6C0D0U4</accession>
<feature type="transmembrane region" description="Helical" evidence="1">
    <location>
        <begin position="6"/>
        <end position="27"/>
    </location>
</feature>
<keyword evidence="1" id="KW-0812">Transmembrane</keyword>
<feature type="transmembrane region" description="Helical" evidence="1">
    <location>
        <begin position="39"/>
        <end position="69"/>
    </location>
</feature>
<keyword evidence="1" id="KW-0472">Membrane</keyword>
<proteinExistence type="predicted"/>
<sequence length="125" mass="14177">MAKYNLFSIDNIIGVLLAVLIIFDLQIEKPIINTIKTPIGMIFTVIFAIILFVCLHPIIGLLFLIYLFMNFKDSVNPTKNTILSQLNPPKEVQVEEEIIFMNAPIKNQNKGNNVSFQPIIDTFVP</sequence>
<dbReference type="AlphaFoldDB" id="A0A6C0D0U4"/>
<dbReference type="EMBL" id="MN739524">
    <property type="protein sequence ID" value="QHT10686.1"/>
    <property type="molecule type" value="Genomic_DNA"/>
</dbReference>
<name>A0A6C0D0U4_9ZZZZ</name>
<protein>
    <submittedName>
        <fullName evidence="2">Uncharacterized protein</fullName>
    </submittedName>
</protein>
<reference evidence="2" key="1">
    <citation type="journal article" date="2020" name="Nature">
        <title>Giant virus diversity and host interactions through global metagenomics.</title>
        <authorList>
            <person name="Schulz F."/>
            <person name="Roux S."/>
            <person name="Paez-Espino D."/>
            <person name="Jungbluth S."/>
            <person name="Walsh D.A."/>
            <person name="Denef V.J."/>
            <person name="McMahon K.D."/>
            <person name="Konstantinidis K.T."/>
            <person name="Eloe-Fadrosh E.A."/>
            <person name="Kyrpides N.C."/>
            <person name="Woyke T."/>
        </authorList>
    </citation>
    <scope>NUCLEOTIDE SEQUENCE</scope>
    <source>
        <strain evidence="2">GVMAG-M-3300023174-107</strain>
    </source>
</reference>